<dbReference type="OMA" id="GNGHMVF"/>
<gene>
    <name evidence="3" type="ORF">PCON_13027</name>
</gene>
<evidence type="ECO:0000259" key="2">
    <source>
        <dbReference type="Pfam" id="PF12697"/>
    </source>
</evidence>
<feature type="domain" description="AB hydrolase-1" evidence="2">
    <location>
        <begin position="99"/>
        <end position="385"/>
    </location>
</feature>
<feature type="chain" id="PRO_5004652108" description="AB hydrolase-1 domain-containing protein" evidence="1">
    <location>
        <begin position="20"/>
        <end position="403"/>
    </location>
</feature>
<keyword evidence="4" id="KW-1185">Reference proteome</keyword>
<dbReference type="CDD" id="cd12809">
    <property type="entry name" value="Esterase_713_like-2"/>
    <property type="match status" value="1"/>
</dbReference>
<proteinExistence type="predicted"/>
<reference evidence="3 4" key="1">
    <citation type="journal article" date="2013" name="PLoS Genet.">
        <title>The genome and development-dependent transcriptomes of Pyronema confluens: a window into fungal evolution.</title>
        <authorList>
            <person name="Traeger S."/>
            <person name="Altegoer F."/>
            <person name="Freitag M."/>
            <person name="Gabaldon T."/>
            <person name="Kempken F."/>
            <person name="Kumar A."/>
            <person name="Marcet-Houben M."/>
            <person name="Poggeler S."/>
            <person name="Stajich J.E."/>
            <person name="Nowrousian M."/>
        </authorList>
    </citation>
    <scope>NUCLEOTIDE SEQUENCE [LARGE SCALE GENOMIC DNA]</scope>
    <source>
        <strain evidence="4">CBS 100304</strain>
        <tissue evidence="3">Vegetative mycelium</tissue>
    </source>
</reference>
<dbReference type="InterPro" id="IPR050228">
    <property type="entry name" value="Carboxylesterase_BioH"/>
</dbReference>
<dbReference type="PANTHER" id="PTHR43194:SF4">
    <property type="entry name" value="AB HYDROLASE-1 DOMAIN-CONTAINING PROTEIN"/>
    <property type="match status" value="1"/>
</dbReference>
<name>U4LKB9_PYROM</name>
<evidence type="ECO:0000313" key="3">
    <source>
        <dbReference type="EMBL" id="CCX32378.1"/>
    </source>
</evidence>
<evidence type="ECO:0000313" key="4">
    <source>
        <dbReference type="Proteomes" id="UP000018144"/>
    </source>
</evidence>
<feature type="signal peptide" evidence="1">
    <location>
        <begin position="1"/>
        <end position="19"/>
    </location>
</feature>
<organism evidence="3 4">
    <name type="scientific">Pyronema omphalodes (strain CBS 100304)</name>
    <name type="common">Pyronema confluens</name>
    <dbReference type="NCBI Taxonomy" id="1076935"/>
    <lineage>
        <taxon>Eukaryota</taxon>
        <taxon>Fungi</taxon>
        <taxon>Dikarya</taxon>
        <taxon>Ascomycota</taxon>
        <taxon>Pezizomycotina</taxon>
        <taxon>Pezizomycetes</taxon>
        <taxon>Pezizales</taxon>
        <taxon>Pyronemataceae</taxon>
        <taxon>Pyronema</taxon>
    </lineage>
</organism>
<dbReference type="InterPro" id="IPR029058">
    <property type="entry name" value="AB_hydrolase_fold"/>
</dbReference>
<dbReference type="PANTHER" id="PTHR43194">
    <property type="entry name" value="HYDROLASE ALPHA/BETA FOLD FAMILY"/>
    <property type="match status" value="1"/>
</dbReference>
<accession>U4LKB9</accession>
<dbReference type="STRING" id="1076935.U4LKB9"/>
<evidence type="ECO:0000256" key="1">
    <source>
        <dbReference type="SAM" id="SignalP"/>
    </source>
</evidence>
<dbReference type="InterPro" id="IPR000073">
    <property type="entry name" value="AB_hydrolase_1"/>
</dbReference>
<dbReference type="EMBL" id="HF935844">
    <property type="protein sequence ID" value="CCX32378.1"/>
    <property type="molecule type" value="Genomic_DNA"/>
</dbReference>
<dbReference type="Proteomes" id="UP000018144">
    <property type="component" value="Unassembled WGS sequence"/>
</dbReference>
<sequence>MVHSKFLLGFLSVFPIVAGKAIPDGAANRASEPPLQAPATYTAPTFTPHTRRYFYISGSYVTNSAGEHTYQDQHYVEHLSPVLTVPGPNNKHPPRRPYILLLHGAAQTGTNWLSTPDGRPGWADHFLSFQYPVLIPDAAHRGRSPYPPESKMVAYSAEMIEDRFTATNRKKLWPYTGLHTQWPGPGIMGDKVFDAYYRSTVPLEPNNTMQQTWMREGLVALVQKVVKEDPGAEVVVVGHSQAGSFGWLLADDKRVEGRIKGYVAIEPSGPPFQNEVFATDKARKWGLADIEIRWEPAGSDFNLMRVGKETREKTGCWMQDPSKGVVKQLVGLRDTPMMVVTSESGYHRVYDYCTVNFLKQAGVKKVEFAELWKRGVRGGGHMMMMEKNSYDVWKVIEKWIREL</sequence>
<dbReference type="AlphaFoldDB" id="U4LKB9"/>
<dbReference type="eggNOG" id="ENOG502REH0">
    <property type="taxonomic scope" value="Eukaryota"/>
</dbReference>
<dbReference type="OrthoDB" id="9978720at2759"/>
<dbReference type="Gene3D" id="3.40.50.1820">
    <property type="entry name" value="alpha/beta hydrolase"/>
    <property type="match status" value="1"/>
</dbReference>
<dbReference type="SUPFAM" id="SSF53474">
    <property type="entry name" value="alpha/beta-Hydrolases"/>
    <property type="match status" value="1"/>
</dbReference>
<protein>
    <recommendedName>
        <fullName evidence="2">AB hydrolase-1 domain-containing protein</fullName>
    </recommendedName>
</protein>
<dbReference type="Pfam" id="PF12697">
    <property type="entry name" value="Abhydrolase_6"/>
    <property type="match status" value="1"/>
</dbReference>
<keyword evidence="1" id="KW-0732">Signal</keyword>